<organism evidence="17 18">
    <name type="scientific">Ornithorhynchus anatinus</name>
    <name type="common">Duckbill platypus</name>
    <dbReference type="NCBI Taxonomy" id="9258"/>
    <lineage>
        <taxon>Eukaryota</taxon>
        <taxon>Metazoa</taxon>
        <taxon>Chordata</taxon>
        <taxon>Craniata</taxon>
        <taxon>Vertebrata</taxon>
        <taxon>Euteleostomi</taxon>
        <taxon>Mammalia</taxon>
        <taxon>Monotremata</taxon>
        <taxon>Ornithorhynchidae</taxon>
        <taxon>Ornithorhynchus</taxon>
    </lineage>
</organism>
<evidence type="ECO:0000256" key="2">
    <source>
        <dbReference type="ARBA" id="ARBA00022517"/>
    </source>
</evidence>
<reference evidence="17" key="2">
    <citation type="submission" date="2025-08" db="UniProtKB">
        <authorList>
            <consortium name="Ensembl"/>
        </authorList>
    </citation>
    <scope>IDENTIFICATION</scope>
    <source>
        <strain evidence="17">Glennie</strain>
    </source>
</reference>
<dbReference type="Proteomes" id="UP000002279">
    <property type="component" value="Chromosome 20"/>
</dbReference>
<dbReference type="InParanoid" id="A0A6I8NGT3"/>
<feature type="domain" description="C2H2-type" evidence="16">
    <location>
        <begin position="78"/>
        <end position="107"/>
    </location>
</feature>
<dbReference type="SMART" id="SM00355">
    <property type="entry name" value="ZnF_C2H2"/>
    <property type="match status" value="9"/>
</dbReference>
<evidence type="ECO:0000256" key="10">
    <source>
        <dbReference type="ARBA" id="ARBA00023163"/>
    </source>
</evidence>
<evidence type="ECO:0000313" key="18">
    <source>
        <dbReference type="Proteomes" id="UP000002279"/>
    </source>
</evidence>
<dbReference type="GO" id="GO:0042273">
    <property type="term" value="P:ribosomal large subunit biogenesis"/>
    <property type="evidence" value="ECO:0007669"/>
    <property type="project" value="Ensembl"/>
</dbReference>
<evidence type="ECO:0000256" key="6">
    <source>
        <dbReference type="ARBA" id="ARBA00022833"/>
    </source>
</evidence>
<keyword evidence="7" id="KW-0694">RNA-binding</keyword>
<keyword evidence="10" id="KW-0804">Transcription</keyword>
<dbReference type="GO" id="GO:0008097">
    <property type="term" value="F:5S rRNA binding"/>
    <property type="evidence" value="ECO:0007669"/>
    <property type="project" value="Ensembl"/>
</dbReference>
<protein>
    <recommendedName>
        <fullName evidence="12">Transcription factor IIIA</fullName>
    </recommendedName>
</protein>
<evidence type="ECO:0000313" key="17">
    <source>
        <dbReference type="Ensembl" id="ENSOANP00000039916.1"/>
    </source>
</evidence>
<dbReference type="Bgee" id="ENSOANG00000038706">
    <property type="expression patterns" value="Expressed in heart and 7 other cell types or tissues"/>
</dbReference>
<evidence type="ECO:0000256" key="3">
    <source>
        <dbReference type="ARBA" id="ARBA00022723"/>
    </source>
</evidence>
<sequence length="405" mass="44862">MGIPPCACAPAGVRWPRPRGGGPAPGPSAPARTVGGKGHSGPFGGAPAFAEGSMAAGEEQSQDQPEAISAAPLLAKRFICSFPNCSANYNKAWKLDAHLCKHTGERPFVCDYEGCGRAFIRDYHLSRHSLTHSGEKPFTCAASGCGQKFTTKSNLKKHVLRKHENQSKRYPCDFEGCDKSFKKHQQLKIHQCQHTNEPLFQCHHEGCGKHFAFPGGLKRHEKMHAGYTCRKGCSFVAKTWTELLKHMNESHKEQLECEICGRIFKRKDYLKQHEKIHQAEREVCRCPREGCGRTYTTVFNLQSHILSFHEELRPFLCEHPGCGKRFAMKQSLTRHAVAHDPNRTNLKSQVKRPRSKRTLASRLSGYIPPRPGPGGDAEAPLPGSDTGLPHGEVNTFPTVATLTLG</sequence>
<evidence type="ECO:0000256" key="8">
    <source>
        <dbReference type="ARBA" id="ARBA00023015"/>
    </source>
</evidence>
<evidence type="ECO:0000256" key="12">
    <source>
        <dbReference type="ARBA" id="ARBA00040434"/>
    </source>
</evidence>
<dbReference type="InterPro" id="IPR054599">
    <property type="entry name" value="TFIIIA_Zfn-C2H2"/>
</dbReference>
<feature type="domain" description="C2H2-type" evidence="16">
    <location>
        <begin position="315"/>
        <end position="344"/>
    </location>
</feature>
<feature type="region of interest" description="Disordered" evidence="15">
    <location>
        <begin position="14"/>
        <end position="65"/>
    </location>
</feature>
<evidence type="ECO:0000256" key="11">
    <source>
        <dbReference type="ARBA" id="ARBA00023242"/>
    </source>
</evidence>
<feature type="region of interest" description="Disordered" evidence="15">
    <location>
        <begin position="340"/>
        <end position="394"/>
    </location>
</feature>
<comment type="function">
    <text evidence="13">Involved in ribosomal large subunit biogenesis. Binds the approximately 50 base pairs internal control region (ICR) of 5S ribosomal RNA genes. It is required for their RNA polymerase III-dependent transcription and may also maintain the transcription of other genes. Also binds the transcribed 5S RNA's.</text>
</comment>
<dbReference type="FunFam" id="3.30.160.60:FF:001572">
    <property type="entry name" value="General transcription factor IIIA"/>
    <property type="match status" value="1"/>
</dbReference>
<dbReference type="GO" id="GO:0008270">
    <property type="term" value="F:zinc ion binding"/>
    <property type="evidence" value="ECO:0007669"/>
    <property type="project" value="UniProtKB-KW"/>
</dbReference>
<feature type="domain" description="C2H2-type" evidence="16">
    <location>
        <begin position="138"/>
        <end position="168"/>
    </location>
</feature>
<feature type="compositionally biased region" description="Basic residues" evidence="15">
    <location>
        <begin position="349"/>
        <end position="359"/>
    </location>
</feature>
<evidence type="ECO:0000259" key="16">
    <source>
        <dbReference type="PROSITE" id="PS50157"/>
    </source>
</evidence>
<feature type="domain" description="C2H2-type" evidence="16">
    <location>
        <begin position="108"/>
        <end position="137"/>
    </location>
</feature>
<dbReference type="FunFam" id="3.30.160.60:FF:001102">
    <property type="entry name" value="Transcription factor IIIA"/>
    <property type="match status" value="1"/>
</dbReference>
<evidence type="ECO:0000256" key="5">
    <source>
        <dbReference type="ARBA" id="ARBA00022771"/>
    </source>
</evidence>
<proteinExistence type="predicted"/>
<dbReference type="Gene3D" id="3.30.160.60">
    <property type="entry name" value="Classic Zinc Finger"/>
    <property type="match status" value="8"/>
</dbReference>
<dbReference type="GeneTree" id="ENSGT00940000155647"/>
<dbReference type="PANTHER" id="PTHR46179">
    <property type="entry name" value="ZINC FINGER PROTEIN"/>
    <property type="match status" value="1"/>
</dbReference>
<dbReference type="FunCoup" id="A0A6I8NGT3">
    <property type="interactions" value="1722"/>
</dbReference>
<dbReference type="FunFam" id="3.30.160.60:FF:001610">
    <property type="entry name" value="transcription factor IIIA"/>
    <property type="match status" value="1"/>
</dbReference>
<dbReference type="Pfam" id="PF22110">
    <property type="entry name" value="TFIIIA_zf-C2H2"/>
    <property type="match status" value="1"/>
</dbReference>
<feature type="domain" description="C2H2-type" evidence="16">
    <location>
        <begin position="170"/>
        <end position="199"/>
    </location>
</feature>
<dbReference type="FunFam" id="3.30.160.60:FF:001998">
    <property type="entry name" value="Transcription factor IIIA"/>
    <property type="match status" value="1"/>
</dbReference>
<dbReference type="FunFam" id="3.30.160.60:FF:001810">
    <property type="entry name" value="General transcription factor IIIA"/>
    <property type="match status" value="1"/>
</dbReference>
<evidence type="ECO:0000256" key="1">
    <source>
        <dbReference type="ARBA" id="ARBA00004123"/>
    </source>
</evidence>
<feature type="domain" description="C2H2-type" evidence="16">
    <location>
        <begin position="284"/>
        <end position="314"/>
    </location>
</feature>
<dbReference type="FunFam" id="3.30.160.60:FF:001347">
    <property type="entry name" value="Transcription factor IIIA"/>
    <property type="match status" value="1"/>
</dbReference>
<keyword evidence="18" id="KW-1185">Reference proteome</keyword>
<dbReference type="InterPro" id="IPR051061">
    <property type="entry name" value="Zinc_finger_trans_reg"/>
</dbReference>
<dbReference type="Ensembl" id="ENSOANT00000049101.1">
    <property type="protein sequence ID" value="ENSOANP00000039916.1"/>
    <property type="gene ID" value="ENSOANG00000038706.1"/>
</dbReference>
<dbReference type="PANTHER" id="PTHR46179:SF1">
    <property type="entry name" value="TRANSCRIPTION FACTOR IIIA"/>
    <property type="match status" value="1"/>
</dbReference>
<keyword evidence="4" id="KW-0677">Repeat</keyword>
<feature type="domain" description="C2H2-type" evidence="16">
    <location>
        <begin position="255"/>
        <end position="282"/>
    </location>
</feature>
<feature type="domain" description="C2H2-type" evidence="16">
    <location>
        <begin position="200"/>
        <end position="226"/>
    </location>
</feature>
<dbReference type="InterPro" id="IPR036236">
    <property type="entry name" value="Znf_C2H2_sf"/>
</dbReference>
<keyword evidence="9" id="KW-0238">DNA-binding</keyword>
<evidence type="ECO:0000256" key="4">
    <source>
        <dbReference type="ARBA" id="ARBA00022737"/>
    </source>
</evidence>
<keyword evidence="2" id="KW-0690">Ribosome biogenesis</keyword>
<dbReference type="OMA" id="KVFRDSW"/>
<gene>
    <name evidence="17" type="primary">GTF3A</name>
</gene>
<evidence type="ECO:0000256" key="15">
    <source>
        <dbReference type="SAM" id="MobiDB-lite"/>
    </source>
</evidence>
<evidence type="ECO:0000256" key="14">
    <source>
        <dbReference type="PROSITE-ProRule" id="PRU00042"/>
    </source>
</evidence>
<dbReference type="GO" id="GO:0003677">
    <property type="term" value="F:DNA binding"/>
    <property type="evidence" value="ECO:0007669"/>
    <property type="project" value="UniProtKB-KW"/>
</dbReference>
<dbReference type="GO" id="GO:0005654">
    <property type="term" value="C:nucleoplasm"/>
    <property type="evidence" value="ECO:0007669"/>
    <property type="project" value="Ensembl"/>
</dbReference>
<keyword evidence="6" id="KW-0862">Zinc</keyword>
<dbReference type="AlphaFoldDB" id="A0A6I8NGT3"/>
<dbReference type="Pfam" id="PF00096">
    <property type="entry name" value="zf-C2H2"/>
    <property type="match status" value="5"/>
</dbReference>
<feature type="compositionally biased region" description="Gly residues" evidence="15">
    <location>
        <begin position="35"/>
        <end position="44"/>
    </location>
</feature>
<keyword evidence="11" id="KW-0539">Nucleus</keyword>
<dbReference type="SUPFAM" id="SSF57667">
    <property type="entry name" value="beta-beta-alpha zinc fingers"/>
    <property type="match status" value="6"/>
</dbReference>
<name>A0A6I8NGT3_ORNAN</name>
<dbReference type="PROSITE" id="PS00028">
    <property type="entry name" value="ZINC_FINGER_C2H2_1"/>
    <property type="match status" value="8"/>
</dbReference>
<dbReference type="GO" id="GO:0005634">
    <property type="term" value="C:nucleus"/>
    <property type="evidence" value="ECO:0000318"/>
    <property type="project" value="GO_Central"/>
</dbReference>
<comment type="subcellular location">
    <subcellularLocation>
        <location evidence="1">Nucleus</location>
    </subcellularLocation>
</comment>
<evidence type="ECO:0000256" key="9">
    <source>
        <dbReference type="ARBA" id="ARBA00023125"/>
    </source>
</evidence>
<accession>A0A6I8NGT3</accession>
<dbReference type="FunFam" id="3.30.160.60:FF:000125">
    <property type="entry name" value="Putative zinc finger protein 143"/>
    <property type="match status" value="1"/>
</dbReference>
<evidence type="ECO:0000256" key="7">
    <source>
        <dbReference type="ARBA" id="ARBA00022884"/>
    </source>
</evidence>
<dbReference type="InterPro" id="IPR013087">
    <property type="entry name" value="Znf_C2H2_type"/>
</dbReference>
<keyword evidence="3" id="KW-0479">Metal-binding</keyword>
<evidence type="ECO:0000256" key="13">
    <source>
        <dbReference type="ARBA" id="ARBA00060179"/>
    </source>
</evidence>
<reference evidence="17 18" key="1">
    <citation type="journal article" date="2008" name="Nature">
        <title>Genome analysis of the platypus reveals unique signatures of evolution.</title>
        <authorList>
            <person name="Warren W.C."/>
            <person name="Hillier L.W."/>
            <person name="Marshall Graves J.A."/>
            <person name="Birney E."/>
            <person name="Ponting C.P."/>
            <person name="Grutzner F."/>
            <person name="Belov K."/>
            <person name="Miller W."/>
            <person name="Clarke L."/>
            <person name="Chinwalla A.T."/>
            <person name="Yang S.P."/>
            <person name="Heger A."/>
            <person name="Locke D.P."/>
            <person name="Miethke P."/>
            <person name="Waters P.D."/>
            <person name="Veyrunes F."/>
            <person name="Fulton L."/>
            <person name="Fulton B."/>
            <person name="Graves T."/>
            <person name="Wallis J."/>
            <person name="Puente X.S."/>
            <person name="Lopez-Otin C."/>
            <person name="Ordonez G.R."/>
            <person name="Eichler E.E."/>
            <person name="Chen L."/>
            <person name="Cheng Z."/>
            <person name="Deakin J.E."/>
            <person name="Alsop A."/>
            <person name="Thompson K."/>
            <person name="Kirby P."/>
            <person name="Papenfuss A.T."/>
            <person name="Wakefield M.J."/>
            <person name="Olender T."/>
            <person name="Lancet D."/>
            <person name="Huttley G.A."/>
            <person name="Smit A.F."/>
            <person name="Pask A."/>
            <person name="Temple-Smith P."/>
            <person name="Batzer M.A."/>
            <person name="Walker J.A."/>
            <person name="Konkel M.K."/>
            <person name="Harris R.S."/>
            <person name="Whittington C.M."/>
            <person name="Wong E.S."/>
            <person name="Gemmell N.J."/>
            <person name="Buschiazzo E."/>
            <person name="Vargas Jentzsch I.M."/>
            <person name="Merkel A."/>
            <person name="Schmitz J."/>
            <person name="Zemann A."/>
            <person name="Churakov G."/>
            <person name="Kriegs J.O."/>
            <person name="Brosius J."/>
            <person name="Murchison E.P."/>
            <person name="Sachidanandam R."/>
            <person name="Smith C."/>
            <person name="Hannon G.J."/>
            <person name="Tsend-Ayush E."/>
            <person name="McMillan D."/>
            <person name="Attenborough R."/>
            <person name="Rens W."/>
            <person name="Ferguson-Smith M."/>
            <person name="Lefevre C.M."/>
            <person name="Sharp J.A."/>
            <person name="Nicholas K.R."/>
            <person name="Ray D.A."/>
            <person name="Kube M."/>
            <person name="Reinhardt R."/>
            <person name="Pringle T.H."/>
            <person name="Taylor J."/>
            <person name="Jones R.C."/>
            <person name="Nixon B."/>
            <person name="Dacheux J.L."/>
            <person name="Niwa H."/>
            <person name="Sekita Y."/>
            <person name="Huang X."/>
            <person name="Stark A."/>
            <person name="Kheradpour P."/>
            <person name="Kellis M."/>
            <person name="Flicek P."/>
            <person name="Chen Y."/>
            <person name="Webber C."/>
            <person name="Hardison R."/>
            <person name="Nelson J."/>
            <person name="Hallsworth-Pepin K."/>
            <person name="Delehaunty K."/>
            <person name="Markovic C."/>
            <person name="Minx P."/>
            <person name="Feng Y."/>
            <person name="Kremitzki C."/>
            <person name="Mitreva M."/>
            <person name="Glasscock J."/>
            <person name="Wylie T."/>
            <person name="Wohldmann P."/>
            <person name="Thiru P."/>
            <person name="Nhan M.N."/>
            <person name="Pohl C.S."/>
            <person name="Smith S.M."/>
            <person name="Hou S."/>
            <person name="Nefedov M."/>
            <person name="de Jong P.J."/>
            <person name="Renfree M.B."/>
            <person name="Mardis E.R."/>
            <person name="Wilson R.K."/>
        </authorList>
    </citation>
    <scope>NUCLEOTIDE SEQUENCE [LARGE SCALE GENOMIC DNA]</scope>
    <source>
        <strain evidence="17 18">Glennie</strain>
    </source>
</reference>
<keyword evidence="8" id="KW-0805">Transcription regulation</keyword>
<keyword evidence="5 14" id="KW-0863">Zinc-finger</keyword>
<dbReference type="PROSITE" id="PS50157">
    <property type="entry name" value="ZINC_FINGER_C2H2_2"/>
    <property type="match status" value="8"/>
</dbReference>
<reference evidence="17" key="3">
    <citation type="submission" date="2025-09" db="UniProtKB">
        <authorList>
            <consortium name="Ensembl"/>
        </authorList>
    </citation>
    <scope>IDENTIFICATION</scope>
    <source>
        <strain evidence="17">Glennie</strain>
    </source>
</reference>